<dbReference type="InterPro" id="IPR002466">
    <property type="entry name" value="A_deamin"/>
</dbReference>
<dbReference type="EMBL" id="JAEUBD010001178">
    <property type="protein sequence ID" value="KAH3664746.1"/>
    <property type="molecule type" value="Genomic_DNA"/>
</dbReference>
<organism evidence="2 3">
    <name type="scientific">Ogataea polymorpha</name>
    <dbReference type="NCBI Taxonomy" id="460523"/>
    <lineage>
        <taxon>Eukaryota</taxon>
        <taxon>Fungi</taxon>
        <taxon>Dikarya</taxon>
        <taxon>Ascomycota</taxon>
        <taxon>Saccharomycotina</taxon>
        <taxon>Pichiomycetes</taxon>
        <taxon>Pichiales</taxon>
        <taxon>Pichiaceae</taxon>
        <taxon>Ogataea</taxon>
    </lineage>
</organism>
<proteinExistence type="predicted"/>
<keyword evidence="3" id="KW-1185">Reference proteome</keyword>
<dbReference type="AlphaFoldDB" id="A0A9P8T4D7"/>
<dbReference type="GO" id="GO:0043829">
    <property type="term" value="F:tRNA-specific adenosine-37 deaminase activity"/>
    <property type="evidence" value="ECO:0007669"/>
    <property type="project" value="TreeGrafter"/>
</dbReference>
<dbReference type="Proteomes" id="UP000788993">
    <property type="component" value="Unassembled WGS sequence"/>
</dbReference>
<accession>A0A9P8T4D7</accession>
<sequence>MLVDLDDDLGNAIAQAVINEYRRPSKLGNKLLHNFRNARPKDTETTVLAGLVSIESNNRPIDQTKRQKVGKTPRLEVLVVCTGMKVMPASRVEHSQGRLVHDLHAEILCLRLFNWLVLQEMNAIRENSVSNLLIREHGTEKFKFKHDSQFALYISEVPCGDASTENLRDSFADQTIWHSLEETGGTLRGRNGLSRLGSVRTKPGRKDSPVSYSKSCSDKLCLKQFTSMLSSLVYDLVDDPPYLSFLVLPKQKINQTAIKRCFCDRIKMPPELSSYYHPLKVLASDLPCPFTGSTPSNLSILYCPPRSYIQVLNKGVRNGCPAKKSIQYQHQSDVSREKLAELALRLTPHKFKDYNELKNCASVSACKKLAREAIGHWGKGSEDNFLLNHE</sequence>
<dbReference type="InterPro" id="IPR042935">
    <property type="entry name" value="Tad1"/>
</dbReference>
<dbReference type="PANTHER" id="PTHR47803">
    <property type="entry name" value="TRNA-SPECIFIC ADENOSINE DEAMINASE 1"/>
    <property type="match status" value="1"/>
</dbReference>
<protein>
    <recommendedName>
        <fullName evidence="1">A to I editase domain-containing protein</fullName>
    </recommendedName>
</protein>
<reference evidence="2" key="2">
    <citation type="submission" date="2021-01" db="EMBL/GenBank/DDBJ databases">
        <authorList>
            <person name="Schikora-Tamarit M.A."/>
        </authorList>
    </citation>
    <scope>NUCLEOTIDE SEQUENCE</scope>
    <source>
        <strain evidence="2">NCAIM Y.01608</strain>
    </source>
</reference>
<feature type="domain" description="A to I editase" evidence="1">
    <location>
        <begin position="79"/>
        <end position="295"/>
    </location>
</feature>
<evidence type="ECO:0000313" key="3">
    <source>
        <dbReference type="Proteomes" id="UP000788993"/>
    </source>
</evidence>
<gene>
    <name evidence="2" type="ORF">OGATHE_003561</name>
</gene>
<dbReference type="GO" id="GO:0003723">
    <property type="term" value="F:RNA binding"/>
    <property type="evidence" value="ECO:0007669"/>
    <property type="project" value="InterPro"/>
</dbReference>
<dbReference type="PANTHER" id="PTHR47803:SF1">
    <property type="entry name" value="TRNA-SPECIFIC ADENOSINE DEAMINASE 1"/>
    <property type="match status" value="1"/>
</dbReference>
<dbReference type="SMART" id="SM00552">
    <property type="entry name" value="ADEAMc"/>
    <property type="match status" value="1"/>
</dbReference>
<dbReference type="Pfam" id="PF02137">
    <property type="entry name" value="A_deamin"/>
    <property type="match status" value="1"/>
</dbReference>
<evidence type="ECO:0000259" key="1">
    <source>
        <dbReference type="PROSITE" id="PS50141"/>
    </source>
</evidence>
<name>A0A9P8T4D7_9ASCO</name>
<dbReference type="PROSITE" id="PS50141">
    <property type="entry name" value="A_DEAMIN_EDITASE"/>
    <property type="match status" value="1"/>
</dbReference>
<dbReference type="GO" id="GO:0002100">
    <property type="term" value="P:tRNA wobble adenosine to inosine editing"/>
    <property type="evidence" value="ECO:0007669"/>
    <property type="project" value="InterPro"/>
</dbReference>
<evidence type="ECO:0000313" key="2">
    <source>
        <dbReference type="EMBL" id="KAH3664746.1"/>
    </source>
</evidence>
<reference evidence="2" key="1">
    <citation type="journal article" date="2021" name="Open Biol.">
        <title>Shared evolutionary footprints suggest mitochondrial oxidative damage underlies multiple complex I losses in fungi.</title>
        <authorList>
            <person name="Schikora-Tamarit M.A."/>
            <person name="Marcet-Houben M."/>
            <person name="Nosek J."/>
            <person name="Gabaldon T."/>
        </authorList>
    </citation>
    <scope>NUCLEOTIDE SEQUENCE</scope>
    <source>
        <strain evidence="2">NCAIM Y.01608</strain>
    </source>
</reference>
<comment type="caution">
    <text evidence="2">The sequence shown here is derived from an EMBL/GenBank/DDBJ whole genome shotgun (WGS) entry which is preliminary data.</text>
</comment>